<dbReference type="EMBL" id="ML122279">
    <property type="protein sequence ID" value="RPD57701.1"/>
    <property type="molecule type" value="Genomic_DNA"/>
</dbReference>
<evidence type="ECO:0000256" key="1">
    <source>
        <dbReference type="ARBA" id="ARBA00004496"/>
    </source>
</evidence>
<keyword evidence="6" id="KW-0694">RNA-binding</keyword>
<evidence type="ECO:0000259" key="8">
    <source>
        <dbReference type="SMART" id="SM00543"/>
    </source>
</evidence>
<dbReference type="PANTHER" id="PTHR23253:SF9">
    <property type="entry name" value="EUKARYOTIC TRANSLATION INITIATION FACTOR 4 GAMMA 2"/>
    <property type="match status" value="1"/>
</dbReference>
<evidence type="ECO:0000313" key="9">
    <source>
        <dbReference type="EMBL" id="RPD57701.1"/>
    </source>
</evidence>
<dbReference type="OrthoDB" id="514777at2759"/>
<keyword evidence="4" id="KW-0396">Initiation factor</keyword>
<protein>
    <submittedName>
        <fullName evidence="9">ARM repeat-containing protein</fullName>
    </submittedName>
</protein>
<dbReference type="InterPro" id="IPR003890">
    <property type="entry name" value="MIF4G-like_typ-3"/>
</dbReference>
<dbReference type="PANTHER" id="PTHR23253">
    <property type="entry name" value="EUKARYOTIC TRANSLATION INITIATION FACTOR 4 GAMMA"/>
    <property type="match status" value="1"/>
</dbReference>
<dbReference type="GO" id="GO:0003743">
    <property type="term" value="F:translation initiation factor activity"/>
    <property type="evidence" value="ECO:0007669"/>
    <property type="project" value="UniProtKB-KW"/>
</dbReference>
<dbReference type="InterPro" id="IPR016024">
    <property type="entry name" value="ARM-type_fold"/>
</dbReference>
<evidence type="ECO:0000256" key="2">
    <source>
        <dbReference type="ARBA" id="ARBA00005775"/>
    </source>
</evidence>
<evidence type="ECO:0000256" key="7">
    <source>
        <dbReference type="ARBA" id="ARBA00022917"/>
    </source>
</evidence>
<dbReference type="STRING" id="1328759.A0A5C2S2Q5"/>
<dbReference type="GO" id="GO:0016281">
    <property type="term" value="C:eukaryotic translation initiation factor 4F complex"/>
    <property type="evidence" value="ECO:0007669"/>
    <property type="project" value="TreeGrafter"/>
</dbReference>
<proteinExistence type="inferred from homology"/>
<evidence type="ECO:0000256" key="4">
    <source>
        <dbReference type="ARBA" id="ARBA00022540"/>
    </source>
</evidence>
<keyword evidence="5" id="KW-0597">Phosphoprotein</keyword>
<dbReference type="Pfam" id="PF02854">
    <property type="entry name" value="MIF4G"/>
    <property type="match status" value="1"/>
</dbReference>
<comment type="subcellular location">
    <subcellularLocation>
        <location evidence="1">Cytoplasm</location>
    </subcellularLocation>
</comment>
<gene>
    <name evidence="9" type="ORF">L227DRAFT_631501</name>
</gene>
<evidence type="ECO:0000313" key="10">
    <source>
        <dbReference type="Proteomes" id="UP000313359"/>
    </source>
</evidence>
<dbReference type="GO" id="GO:0010494">
    <property type="term" value="C:cytoplasmic stress granule"/>
    <property type="evidence" value="ECO:0007669"/>
    <property type="project" value="UniProtKB-ARBA"/>
</dbReference>
<evidence type="ECO:0000256" key="3">
    <source>
        <dbReference type="ARBA" id="ARBA00022490"/>
    </source>
</evidence>
<dbReference type="Proteomes" id="UP000313359">
    <property type="component" value="Unassembled WGS sequence"/>
</dbReference>
<keyword evidence="3" id="KW-0963">Cytoplasm</keyword>
<reference evidence="9" key="1">
    <citation type="journal article" date="2018" name="Genome Biol. Evol.">
        <title>Genomics and development of Lentinus tigrinus, a white-rot wood-decaying mushroom with dimorphic fruiting bodies.</title>
        <authorList>
            <person name="Wu B."/>
            <person name="Xu Z."/>
            <person name="Knudson A."/>
            <person name="Carlson A."/>
            <person name="Chen N."/>
            <person name="Kovaka S."/>
            <person name="LaButti K."/>
            <person name="Lipzen A."/>
            <person name="Pennachio C."/>
            <person name="Riley R."/>
            <person name="Schakwitz W."/>
            <person name="Umezawa K."/>
            <person name="Ohm R.A."/>
            <person name="Grigoriev I.V."/>
            <person name="Nagy L.G."/>
            <person name="Gibbons J."/>
            <person name="Hibbett D."/>
        </authorList>
    </citation>
    <scope>NUCLEOTIDE SEQUENCE [LARGE SCALE GENOMIC DNA]</scope>
    <source>
        <strain evidence="9">ALCF2SS1-6</strain>
    </source>
</reference>
<evidence type="ECO:0000256" key="5">
    <source>
        <dbReference type="ARBA" id="ARBA00022553"/>
    </source>
</evidence>
<sequence>MSQFSSWALRSDTEPSAIRGEAAVVPWRSLTITMNGRPPQPPLVHNTVRGLLNKLTMARFDPISDKIIALVNTSESETGGRTLYEVVRLIFEAAANQEMFSEMYACLCGKVVEKISPNVGDDGILDFEGRPVSGGRLFRKHLINRCLEDFERSWAAKEDARIAKAAVEQNKDGSEGALHSDEYYAVQKSKRQGLGLIKFIGELFKLQMLTERVVHDFVKRLLGNVENPAEEEVEGLCKLLTTVGQDLDTPKASAHTSTSRASRRCP</sequence>
<accession>A0A5C2S2Q5</accession>
<dbReference type="AlphaFoldDB" id="A0A5C2S2Q5"/>
<dbReference type="Gene3D" id="1.25.40.180">
    <property type="match status" value="1"/>
</dbReference>
<keyword evidence="7" id="KW-0648">Protein biosynthesis</keyword>
<feature type="domain" description="MIF4G" evidence="8">
    <location>
        <begin position="45"/>
        <end position="266"/>
    </location>
</feature>
<dbReference type="GO" id="GO:0003729">
    <property type="term" value="F:mRNA binding"/>
    <property type="evidence" value="ECO:0007669"/>
    <property type="project" value="TreeGrafter"/>
</dbReference>
<dbReference type="SUPFAM" id="SSF48371">
    <property type="entry name" value="ARM repeat"/>
    <property type="match status" value="1"/>
</dbReference>
<evidence type="ECO:0000256" key="6">
    <source>
        <dbReference type="ARBA" id="ARBA00022884"/>
    </source>
</evidence>
<dbReference type="SMART" id="SM00543">
    <property type="entry name" value="MIF4G"/>
    <property type="match status" value="1"/>
</dbReference>
<organism evidence="9 10">
    <name type="scientific">Lentinus tigrinus ALCF2SS1-6</name>
    <dbReference type="NCBI Taxonomy" id="1328759"/>
    <lineage>
        <taxon>Eukaryota</taxon>
        <taxon>Fungi</taxon>
        <taxon>Dikarya</taxon>
        <taxon>Basidiomycota</taxon>
        <taxon>Agaricomycotina</taxon>
        <taxon>Agaricomycetes</taxon>
        <taxon>Polyporales</taxon>
        <taxon>Polyporaceae</taxon>
        <taxon>Lentinus</taxon>
    </lineage>
</organism>
<keyword evidence="10" id="KW-1185">Reference proteome</keyword>
<name>A0A5C2S2Q5_9APHY</name>
<dbReference type="FunFam" id="1.25.40.180:FF:000020">
    <property type="entry name" value="Eukaryotic translation initiation factor subunit"/>
    <property type="match status" value="1"/>
</dbReference>
<comment type="similarity">
    <text evidence="2">Belongs to the eukaryotic initiation factor 4G family.</text>
</comment>